<reference evidence="1 3" key="7">
    <citation type="journal article" date="2007" name="Science">
        <title>The Release 5.1 annotation of Drosophila melanogaster heterochromatin.</title>
        <authorList>
            <person name="Smith C.D."/>
            <person name="Shu S."/>
            <person name="Mungall C.J."/>
            <person name="Karpen G.H."/>
        </authorList>
    </citation>
    <scope>NUCLEOTIDE SEQUENCE [LARGE SCALE GENOMIC DNA]</scope>
    <source>
        <strain evidence="3">Berkeley</strain>
    </source>
</reference>
<proteinExistence type="predicted"/>
<evidence type="ECO:0000313" key="1">
    <source>
        <dbReference type="EMBL" id="ABI31125.1"/>
    </source>
</evidence>
<gene>
    <name evidence="1" type="primary">CG14649</name>
    <name evidence="1" type="synonym">CG41471</name>
    <name evidence="1" type="synonym">Dmel\CG34112</name>
    <name evidence="1 2" type="ORF">CG34112</name>
    <name evidence="1" type="ORF">Dmel_CG34112</name>
</gene>
<reference evidence="1 3" key="6">
    <citation type="journal article" date="2005" name="PLoS Comput. Biol.">
        <title>Combined evidence annotation of transposable elements in genome sequences.</title>
        <authorList>
            <person name="Quesneville H."/>
            <person name="Bergman C.M."/>
            <person name="Andrieu O."/>
            <person name="Autard D."/>
            <person name="Nouaud D."/>
            <person name="Ashburner M."/>
            <person name="Anxolabehere D."/>
        </authorList>
    </citation>
    <scope>NUCLEOTIDE SEQUENCE [LARGE SCALE GENOMIC DNA]</scope>
    <source>
        <strain evidence="3">Berkeley</strain>
    </source>
</reference>
<dbReference type="Bgee" id="FBgn0086608">
    <property type="expression patterns" value="Expressed in enterocyte of anterior adult midgut epithelium in digestive tract and 24 other cell types or tissues"/>
</dbReference>
<evidence type="ECO:0000313" key="3">
    <source>
        <dbReference type="Proteomes" id="UP000000803"/>
    </source>
</evidence>
<name>Q0KID5_DROME</name>
<dbReference type="AGR" id="FB:FBgn0086608"/>
<reference evidence="1 3" key="9">
    <citation type="journal article" date="2015" name="G3 (Bethesda)">
        <title>Gene Model Annotations for Drosophila melanogaster: Impact of High-Throughput Data.</title>
        <authorList>
            <consortium name="FlyBase Consortium"/>
            <person name="Matthews B.B."/>
            <person name="Dos Santos G."/>
            <person name="Crosby M.A."/>
            <person name="Emmert D.B."/>
            <person name="St Pierre S.E."/>
            <person name="Gramates L.S."/>
            <person name="Zhou P."/>
            <person name="Schroeder A.J."/>
            <person name="Falls K."/>
            <person name="Strelets V."/>
            <person name="Russo S.M."/>
            <person name="Gelbart W.M."/>
            <person name="null"/>
        </authorList>
    </citation>
    <scope>NUCLEOTIDE SEQUENCE [LARGE SCALE GENOMIC DNA]</scope>
    <source>
        <strain evidence="3">Berkeley</strain>
    </source>
</reference>
<dbReference type="Proteomes" id="UP000000803">
    <property type="component" value="Chromosome 3R"/>
</dbReference>
<dbReference type="EMBL" id="AE014297">
    <property type="protein sequence ID" value="ABI31125.1"/>
    <property type="molecule type" value="Genomic_DNA"/>
</dbReference>
<dbReference type="OrthoDB" id="8004039at2759"/>
<dbReference type="AlphaFoldDB" id="Q0KID5"/>
<dbReference type="UCSC" id="CG34112-RA">
    <property type="organism name" value="d. melanogaster"/>
</dbReference>
<dbReference type="BioGRID-ORCS" id="4379842">
    <property type="hits" value="0 hits in 1 CRISPR screen"/>
</dbReference>
<protein>
    <submittedName>
        <fullName evidence="1">Uncharacterized protein, isoform A</fullName>
    </submittedName>
</protein>
<reference evidence="1 3" key="3">
    <citation type="journal article" date="2002" name="Genome Biol.">
        <title>Annotation of the Drosophila melanogaster euchromatic genome: a systematic review.</title>
        <authorList>
            <person name="Misra S."/>
            <person name="Crosby M.A."/>
            <person name="Mungall C.J."/>
            <person name="Matthews B.B."/>
            <person name="Campbell K.S."/>
            <person name="Hradecky P."/>
            <person name="Huang Y."/>
            <person name="Kaminker J.S."/>
            <person name="Millburn G.H."/>
            <person name="Prochnik S.E."/>
            <person name="Smith C.D."/>
            <person name="Tupy J.L."/>
            <person name="Whitfied E.J."/>
            <person name="Bayraktaroglu L."/>
            <person name="Berman B.P."/>
            <person name="Bettencourt B.R."/>
            <person name="Celniker S.E."/>
            <person name="de Grey A.D."/>
            <person name="Drysdale R.A."/>
            <person name="Harris N.L."/>
            <person name="Richter J."/>
            <person name="Russo S."/>
            <person name="Schroeder A.J."/>
            <person name="Shu S.Q."/>
            <person name="Stapleton M."/>
            <person name="Yamada C."/>
            <person name="Ashburner M."/>
            <person name="Gelbart W.M."/>
            <person name="Rubin G.M."/>
            <person name="Lewis S.E."/>
        </authorList>
    </citation>
    <scope>GENOME REANNOTATION</scope>
    <source>
        <strain evidence="3">Berkeley</strain>
    </source>
</reference>
<dbReference type="RefSeq" id="NP_001036664.1">
    <property type="nucleotide sequence ID" value="NM_001043199.2"/>
</dbReference>
<sequence length="80" mass="9047">MSKAKSTAHEPTIHYLDSVLSDEEKRCAYGHQWRNFSISRSGRFRSKNKKRDAVDGKFFDGGSGSGSLQDFEKSPYLTIT</sequence>
<reference evidence="1 3" key="10">
    <citation type="journal article" date="2015" name="G3 (Bethesda)">
        <title>Gene Model Annotations for Drosophila melanogaster: The Rule-Benders.</title>
        <authorList>
            <consortium name="FlyBase Consortium"/>
            <person name="Crosby M.A."/>
            <person name="Gramates L.S."/>
            <person name="Dos Santos G."/>
            <person name="Matthews B.B."/>
            <person name="St Pierre S.E."/>
            <person name="Zhou P."/>
            <person name="Schroeder A.J."/>
            <person name="Falls K."/>
            <person name="Emmert D.B."/>
            <person name="Russo S.M."/>
            <person name="Gelbart W.M."/>
            <person name="null"/>
        </authorList>
    </citation>
    <scope>NUCLEOTIDE SEQUENCE [LARGE SCALE GENOMIC DNA]</scope>
    <source>
        <strain evidence="3">Berkeley</strain>
    </source>
</reference>
<reference evidence="1 3" key="1">
    <citation type="journal article" date="2000" name="Science">
        <title>The genome sequence of Drosophila melanogaster.</title>
        <authorList>
            <person name="Adams M.D."/>
            <person name="Celniker S.E."/>
            <person name="Holt R.A."/>
            <person name="Evans C.A."/>
            <person name="Gocayne J.D."/>
            <person name="Amanatides P.G."/>
            <person name="Scherer S.E."/>
            <person name="Li P.W."/>
            <person name="Hoskins R.A."/>
            <person name="Galle R.F."/>
            <person name="George R.A."/>
            <person name="Lewis S.E."/>
            <person name="Richards S."/>
            <person name="Ashburner M."/>
            <person name="Henderson S.N."/>
            <person name="Sutton G.G."/>
            <person name="Wortman J.R."/>
            <person name="Yandell M.D."/>
            <person name="Zhang Q."/>
            <person name="Chen L.X."/>
            <person name="Brandon R.C."/>
            <person name="Rogers Y.H."/>
            <person name="Blazej R.G."/>
            <person name="Champe M."/>
            <person name="Pfeiffer B.D."/>
            <person name="Wan K.H."/>
            <person name="Doyle C."/>
            <person name="Baxter E.G."/>
            <person name="Helt G."/>
            <person name="Nelson C.R."/>
            <person name="Gabor G.L."/>
            <person name="Abril J.F."/>
            <person name="Agbayani A."/>
            <person name="An H.J."/>
            <person name="Andrews-Pfannkoch C."/>
            <person name="Baldwin D."/>
            <person name="Ballew R.M."/>
            <person name="Basu A."/>
            <person name="Baxendale J."/>
            <person name="Bayraktaroglu L."/>
            <person name="Beasley E.M."/>
            <person name="Beeson K.Y."/>
            <person name="Benos P.V."/>
            <person name="Berman B.P."/>
            <person name="Bhandari D."/>
            <person name="Bolshakov S."/>
            <person name="Borkova D."/>
            <person name="Botchan M.R."/>
            <person name="Bouck J."/>
            <person name="Brokstein P."/>
            <person name="Brottier P."/>
            <person name="Burtis K.C."/>
            <person name="Busam D.A."/>
            <person name="Butler H."/>
            <person name="Cadieu E."/>
            <person name="Center A."/>
            <person name="Chandra I."/>
            <person name="Cherry J.M."/>
            <person name="Cawley S."/>
            <person name="Dahlke C."/>
            <person name="Davenport L.B."/>
            <person name="Davies P."/>
            <person name="de Pablos B."/>
            <person name="Delcher A."/>
            <person name="Deng Z."/>
            <person name="Mays A.D."/>
            <person name="Dew I."/>
            <person name="Dietz S.M."/>
            <person name="Dodson K."/>
            <person name="Doup L.E."/>
            <person name="Downes M."/>
            <person name="Dugan-Rocha S."/>
            <person name="Dunkov B.C."/>
            <person name="Dunn P."/>
            <person name="Durbin K.J."/>
            <person name="Evangelista C.C."/>
            <person name="Ferraz C."/>
            <person name="Ferriera S."/>
            <person name="Fleischmann W."/>
            <person name="Fosler C."/>
            <person name="Gabrielian A.E."/>
            <person name="Garg N.S."/>
            <person name="Gelbart W.M."/>
            <person name="Glasser K."/>
            <person name="Glodek A."/>
            <person name="Gong F."/>
            <person name="Gorrell J.H."/>
            <person name="Gu Z."/>
            <person name="Guan P."/>
            <person name="Harris M."/>
            <person name="Harris N.L."/>
            <person name="Harvey D."/>
            <person name="Heiman T.J."/>
            <person name="Hernandez J.R."/>
            <person name="Houck J."/>
            <person name="Hostin D."/>
            <person name="Houston K.A."/>
            <person name="Howland T.J."/>
            <person name="Wei M.H."/>
            <person name="Ibegwam C."/>
            <person name="Jalali M."/>
            <person name="Kalush F."/>
            <person name="Karpen G.H."/>
            <person name="Ke Z."/>
            <person name="Kennison J.A."/>
            <person name="Ketchum K.A."/>
            <person name="Kimmel B.E."/>
            <person name="Kodira C.D."/>
            <person name="Kraft C."/>
            <person name="Kravitz S."/>
            <person name="Kulp D."/>
            <person name="Lai Z."/>
            <person name="Lasko P."/>
            <person name="Lei Y."/>
            <person name="Levitsky A.A."/>
            <person name="Li J."/>
            <person name="Li Z."/>
            <person name="Liang Y."/>
            <person name="Lin X."/>
            <person name="Liu X."/>
            <person name="Mattei B."/>
            <person name="McIntosh T.C."/>
            <person name="McLeod M.P."/>
            <person name="McPherson D."/>
            <person name="Merkulov G."/>
            <person name="Milshina N.V."/>
            <person name="Mobarry C."/>
            <person name="Morris J."/>
            <person name="Moshrefi A."/>
            <person name="Mount S.M."/>
            <person name="Moy M."/>
            <person name="Murphy B."/>
            <person name="Murphy L."/>
            <person name="Muzny D.M."/>
            <person name="Nelson D.L."/>
            <person name="Nelson D.R."/>
            <person name="Nelson K.A."/>
            <person name="Nixon K."/>
            <person name="Nusskern D.R."/>
            <person name="Pacleb J.M."/>
            <person name="Palazzolo M."/>
            <person name="Pittman G.S."/>
            <person name="Pan S."/>
            <person name="Pollard J."/>
            <person name="Puri V."/>
            <person name="Reese M.G."/>
            <person name="Reinert K."/>
            <person name="Remington K."/>
            <person name="Saunders R.D."/>
            <person name="Scheeler F."/>
            <person name="Shen H."/>
            <person name="Shue B.C."/>
            <person name="Siden-Kiamos I."/>
            <person name="Simpson M."/>
            <person name="Skupski M.P."/>
            <person name="Smith T."/>
            <person name="Spier E."/>
            <person name="Spradling A.C."/>
            <person name="Stapleton M."/>
            <person name="Strong R."/>
            <person name="Sun E."/>
            <person name="Svirskas R."/>
            <person name="Tector C."/>
            <person name="Turner R."/>
            <person name="Venter E."/>
            <person name="Wang A.H."/>
            <person name="Wang X."/>
            <person name="Wang Z.Y."/>
            <person name="Wassarman D.A."/>
            <person name="Weinstock G.M."/>
            <person name="Weissenbach J."/>
            <person name="Williams S.M."/>
            <person name="WoodageT"/>
            <person name="Worley K.C."/>
            <person name="Wu D."/>
            <person name="Yang S."/>
            <person name="Yao Q.A."/>
            <person name="Ye J."/>
            <person name="Yeh R.F."/>
            <person name="Zaveri J.S."/>
            <person name="Zhan M."/>
            <person name="Zhang G."/>
            <person name="Zhao Q."/>
            <person name="Zheng L."/>
            <person name="Zheng X.H."/>
            <person name="Zhong F.N."/>
            <person name="Zhong W."/>
            <person name="Zhou X."/>
            <person name="Zhu S."/>
            <person name="Zhu X."/>
            <person name="Smith H.O."/>
            <person name="Gibbs R.A."/>
            <person name="Myers E.W."/>
            <person name="Rubin G.M."/>
            <person name="Venter J.C."/>
        </authorList>
    </citation>
    <scope>NUCLEOTIDE SEQUENCE [LARGE SCALE GENOMIC DNA]</scope>
    <source>
        <strain evidence="3">Berkeley</strain>
    </source>
</reference>
<reference evidence="1 3" key="4">
    <citation type="journal article" date="2002" name="Genome Biol.">
        <title>The transposable elements of the Drosophila melanogaster euchromatin: a genomics perspective.</title>
        <authorList>
            <person name="Kaminker J.S."/>
            <person name="Bergman C.M."/>
            <person name="Kronmiller B."/>
            <person name="Carlson J."/>
            <person name="Svirskas R."/>
            <person name="Patel S."/>
            <person name="Frise E."/>
            <person name="Wheeler D.A."/>
            <person name="Lewis S.E."/>
            <person name="Rubin G.M."/>
            <person name="Ashburner M."/>
            <person name="Celniker S.E."/>
        </authorList>
    </citation>
    <scope>NUCLEOTIDE SEQUENCE [LARGE SCALE GENOMIC DNA]</scope>
    <source>
        <strain evidence="3">Berkeley</strain>
    </source>
</reference>
<organism evidence="1 3">
    <name type="scientific">Drosophila melanogaster</name>
    <name type="common">Fruit fly</name>
    <dbReference type="NCBI Taxonomy" id="7227"/>
    <lineage>
        <taxon>Eukaryota</taxon>
        <taxon>Metazoa</taxon>
        <taxon>Ecdysozoa</taxon>
        <taxon>Arthropoda</taxon>
        <taxon>Hexapoda</taxon>
        <taxon>Insecta</taxon>
        <taxon>Pterygota</taxon>
        <taxon>Neoptera</taxon>
        <taxon>Endopterygota</taxon>
        <taxon>Diptera</taxon>
        <taxon>Brachycera</taxon>
        <taxon>Muscomorpha</taxon>
        <taxon>Ephydroidea</taxon>
        <taxon>Drosophilidae</taxon>
        <taxon>Drosophila</taxon>
        <taxon>Sophophora</taxon>
    </lineage>
</organism>
<dbReference type="HOGENOM" id="CLU_183978_0_0_1"/>
<reference evidence="1 3" key="8">
    <citation type="journal article" date="2007" name="Science">
        <title>Sequence finishing and mapping of Drosophila melanogaster heterochromatin.</title>
        <authorList>
            <person name="Hoskins R.A."/>
            <person name="Carlson J.W."/>
            <person name="Kennedy C."/>
            <person name="Acevedo D."/>
            <person name="Evans-Holm M."/>
            <person name="Frise E."/>
            <person name="Wan K.H."/>
            <person name="Park S."/>
            <person name="Mendez-Lago M."/>
            <person name="Rossi F."/>
            <person name="Villasante A."/>
            <person name="Dimitri P."/>
            <person name="Karpen G.H."/>
            <person name="Celniker S.E."/>
        </authorList>
    </citation>
    <scope>NUCLEOTIDE SEQUENCE [LARGE SCALE GENOMIC DNA]</scope>
    <source>
        <strain evidence="3">Berkeley</strain>
    </source>
</reference>
<evidence type="ECO:0000313" key="2">
    <source>
        <dbReference type="FlyBase" id="FBgn0086608"/>
    </source>
</evidence>
<dbReference type="FlyBase" id="FBgn0086608">
    <property type="gene designation" value="CG34112"/>
</dbReference>
<reference evidence="1 3" key="5">
    <citation type="journal article" date="2002" name="Genome Biol.">
        <title>Heterochromatic sequences in a Drosophila whole-genome shotgun assembly.</title>
        <authorList>
            <person name="Hoskins R.A."/>
            <person name="Smith C.D."/>
            <person name="Carlson J.W."/>
            <person name="Carvalho A.B."/>
            <person name="Halpern A."/>
            <person name="Kaminker J.S."/>
            <person name="Kennedy C."/>
            <person name="Mungall C.J."/>
            <person name="Sullivan B.A."/>
            <person name="Sutton G.G."/>
            <person name="Yasuhara J.C."/>
            <person name="Wakimoto B.T."/>
            <person name="Myers E.W."/>
            <person name="Celniker S.E."/>
            <person name="Rubin G.M."/>
            <person name="Karpen G.H."/>
        </authorList>
    </citation>
    <scope>NUCLEOTIDE SEQUENCE [LARGE SCALE GENOMIC DNA]</scope>
    <source>
        <strain evidence="3">Berkeley</strain>
    </source>
</reference>
<dbReference type="ExpressionAtlas" id="Q0KID5">
    <property type="expression patterns" value="baseline and differential"/>
</dbReference>
<reference evidence="1 3" key="2">
    <citation type="journal article" date="2002" name="Genome Biol.">
        <title>Finishing a whole-genome shotgun: release 3 of the Drosophila melanogaster euchromatic genome sequence.</title>
        <authorList>
            <person name="Celniker S.E."/>
            <person name="Wheeler D.A."/>
            <person name="Kronmiller B."/>
            <person name="Carlson J.W."/>
            <person name="Halpern A."/>
            <person name="Patel S."/>
            <person name="Adams M."/>
            <person name="Champe M."/>
            <person name="Dugan S.P."/>
            <person name="Frise E."/>
            <person name="Hodgson A."/>
            <person name="George R.A."/>
            <person name="Hoskins R.A."/>
            <person name="Laverty T."/>
            <person name="Muzny D.M."/>
            <person name="Nelson C.R."/>
            <person name="Pacleb J.M."/>
            <person name="Park S."/>
            <person name="Pfeiffer B.D."/>
            <person name="Richards S."/>
            <person name="Sodergren E.J."/>
            <person name="Svirskas R."/>
            <person name="Tabor P.E."/>
            <person name="Wan K."/>
            <person name="Stapleton M."/>
            <person name="Sutton G.G."/>
            <person name="Venter C."/>
            <person name="Weinstock G."/>
            <person name="Scherer S.E."/>
            <person name="Myers E.W."/>
            <person name="Gibbs R.A."/>
            <person name="Rubin G.M."/>
        </authorList>
    </citation>
    <scope>NUCLEOTIDE SEQUENCE [LARGE SCALE GENOMIC DNA]</scope>
    <source>
        <strain evidence="3">Berkeley</strain>
    </source>
</reference>
<dbReference type="VEuPathDB" id="VectorBase:FBgn0086608"/>
<reference evidence="1 3" key="11">
    <citation type="journal article" date="2015" name="Genome Res.">
        <title>The Release 6 reference sequence of the Drosophila melanogaster genome.</title>
        <authorList>
            <person name="Hoskins R.A."/>
            <person name="Carlson J.W."/>
            <person name="Wan K.H."/>
            <person name="Park S."/>
            <person name="Mendez I."/>
            <person name="Galle S.E."/>
            <person name="Booth B.W."/>
            <person name="Pfeiffer B.D."/>
            <person name="George R.A."/>
            <person name="Svirskas R."/>
            <person name="Krzywinski M."/>
            <person name="Schein J."/>
            <person name="Accardo M.C."/>
            <person name="Damia E."/>
            <person name="Messina G."/>
            <person name="Mendez-Lago M."/>
            <person name="de Pablos B."/>
            <person name="Demakova O.V."/>
            <person name="Andreyeva E.N."/>
            <person name="Boldyreva L.V."/>
            <person name="Marra M."/>
            <person name="Carvalho A.B."/>
            <person name="Dimitri P."/>
            <person name="Villasante A."/>
            <person name="Zhimulev I.F."/>
            <person name="Rubin G.M."/>
            <person name="Karpen G.H."/>
            <person name="Celniker S.E."/>
        </authorList>
    </citation>
    <scope>NUCLEOTIDE SEQUENCE [LARGE SCALE GENOMIC DNA]</scope>
    <source>
        <strain evidence="3">Berkeley</strain>
    </source>
</reference>
<keyword evidence="3" id="KW-1185">Reference proteome</keyword>
<dbReference type="KEGG" id="dme:Dmel_CG34112"/>
<dbReference type="DNASU" id="4379842"/>
<accession>Q0KID5</accession>
<dbReference type="GeneID" id="4379842"/>